<evidence type="ECO:0000256" key="9">
    <source>
        <dbReference type="PIRSR" id="PIRSR000089-1"/>
    </source>
</evidence>
<dbReference type="GO" id="GO:0033539">
    <property type="term" value="P:fatty acid beta-oxidation using acyl-CoA dehydrogenase"/>
    <property type="evidence" value="ECO:0007669"/>
    <property type="project" value="TreeGrafter"/>
</dbReference>
<gene>
    <name evidence="11" type="primary">etfA2</name>
    <name evidence="11" type="ORF">FAK_25660</name>
</gene>
<keyword evidence="4" id="KW-0479">Metal-binding</keyword>
<feature type="binding site" evidence="9">
    <location>
        <begin position="309"/>
        <end position="310"/>
    </location>
    <ligand>
        <name>FAD</name>
        <dbReference type="ChEBI" id="CHEBI:57692"/>
    </ligand>
</feature>
<accession>A0AAU9EHN3</accession>
<keyword evidence="2" id="KW-0813">Transport</keyword>
<dbReference type="Proteomes" id="UP001366166">
    <property type="component" value="Chromosome"/>
</dbReference>
<dbReference type="Pfam" id="PF01012">
    <property type="entry name" value="ETF"/>
    <property type="match status" value="1"/>
</dbReference>
<evidence type="ECO:0000313" key="11">
    <source>
        <dbReference type="EMBL" id="BEQ15500.1"/>
    </source>
</evidence>
<dbReference type="InterPro" id="IPR018206">
    <property type="entry name" value="ETF_asu_C_CS"/>
</dbReference>
<dbReference type="SUPFAM" id="SSF54862">
    <property type="entry name" value="4Fe-4S ferredoxins"/>
    <property type="match status" value="1"/>
</dbReference>
<proteinExistence type="inferred from homology"/>
<evidence type="ECO:0000256" key="7">
    <source>
        <dbReference type="ARBA" id="ARBA00023004"/>
    </source>
</evidence>
<dbReference type="Gene3D" id="3.30.70.20">
    <property type="match status" value="1"/>
</dbReference>
<feature type="domain" description="4Fe-4S ferredoxin-type" evidence="10">
    <location>
        <begin position="1"/>
        <end position="30"/>
    </location>
</feature>
<dbReference type="Pfam" id="PF00766">
    <property type="entry name" value="ETF_alpha"/>
    <property type="match status" value="1"/>
</dbReference>
<sequence length="398" mass="41664">MGVIIDKELCIGCEQCVDACPFDAVEMKREVPEVSDACTLCGSCADVCPEGAITVPEVERAQDDRAAEAKGVWVYAEVRAGQMPEVVAELLGQGRRLAEQLDVELGAVVLGHGLDGAAGELFAMGADVVYAADDPRLADFNDDIYCQVLARLIAEYKPEVLLAGATSIGRSMIPRVATAAATGLTADCTGLAIDPEKRLLLQTRPAFGGNIMATIVCPSARPQMATVRPRVMKRGELRQGAQGRLVTVSLSDEEKSLTKVLEVVQSLEENVNLTGADVVITGGRGVGGPEGFQLVGQLAEALGGVVGATRGAVDSEWIGHAHQVGQTGRTVAPKLYVALGVSGAVQHLVGMQGSDTIVAVNKDPNAPIFDVAHYGIVGDLFKVAPAMLSRLKQLRGQG</sequence>
<evidence type="ECO:0000256" key="5">
    <source>
        <dbReference type="ARBA" id="ARBA00022827"/>
    </source>
</evidence>
<dbReference type="EMBL" id="AP028679">
    <property type="protein sequence ID" value="BEQ15500.1"/>
    <property type="molecule type" value="Genomic_DNA"/>
</dbReference>
<evidence type="ECO:0000256" key="1">
    <source>
        <dbReference type="ARBA" id="ARBA00005817"/>
    </source>
</evidence>
<dbReference type="Gene3D" id="3.40.50.1220">
    <property type="entry name" value="TPP-binding domain"/>
    <property type="match status" value="1"/>
</dbReference>
<reference evidence="12" key="1">
    <citation type="journal article" date="2023" name="Arch. Microbiol.">
        <title>Desulfoferula mesophilus gen. nov. sp. nov., a mesophilic sulfate-reducing bacterium isolated from a brackish lake sediment.</title>
        <authorList>
            <person name="Watanabe T."/>
            <person name="Yabe T."/>
            <person name="Tsuji J.M."/>
            <person name="Fukui M."/>
        </authorList>
    </citation>
    <scope>NUCLEOTIDE SEQUENCE [LARGE SCALE GENOMIC DNA]</scope>
    <source>
        <strain evidence="12">12FAK</strain>
    </source>
</reference>
<evidence type="ECO:0000256" key="2">
    <source>
        <dbReference type="ARBA" id="ARBA00022448"/>
    </source>
</evidence>
<feature type="binding site" evidence="9">
    <location>
        <position position="361"/>
    </location>
    <ligand>
        <name>FAD</name>
        <dbReference type="ChEBI" id="CHEBI:57692"/>
    </ligand>
</feature>
<dbReference type="InterPro" id="IPR001308">
    <property type="entry name" value="ETF_a/FixB"/>
</dbReference>
<dbReference type="Pfam" id="PF14697">
    <property type="entry name" value="Fer4_21"/>
    <property type="match status" value="1"/>
</dbReference>
<comment type="cofactor">
    <cofactor evidence="9">
        <name>FAD</name>
        <dbReference type="ChEBI" id="CHEBI:57692"/>
    </cofactor>
    <text evidence="9">Binds 1 FAD per dimer.</text>
</comment>
<dbReference type="GO" id="GO:0009055">
    <property type="term" value="F:electron transfer activity"/>
    <property type="evidence" value="ECO:0007669"/>
    <property type="project" value="InterPro"/>
</dbReference>
<dbReference type="PROSITE" id="PS00696">
    <property type="entry name" value="ETF_ALPHA"/>
    <property type="match status" value="1"/>
</dbReference>
<evidence type="ECO:0000313" key="12">
    <source>
        <dbReference type="Proteomes" id="UP001366166"/>
    </source>
</evidence>
<dbReference type="GO" id="GO:0046872">
    <property type="term" value="F:metal ion binding"/>
    <property type="evidence" value="ECO:0007669"/>
    <property type="project" value="UniProtKB-KW"/>
</dbReference>
<dbReference type="CDD" id="cd01715">
    <property type="entry name" value="ETF_alpha"/>
    <property type="match status" value="1"/>
</dbReference>
<dbReference type="RefSeq" id="WP_338599960.1">
    <property type="nucleotide sequence ID" value="NZ_AP028679.1"/>
</dbReference>
<dbReference type="PROSITE" id="PS51379">
    <property type="entry name" value="4FE4S_FER_2"/>
    <property type="match status" value="2"/>
</dbReference>
<keyword evidence="3" id="KW-0285">Flavoprotein</keyword>
<keyword evidence="7" id="KW-0408">Iron</keyword>
<evidence type="ECO:0000256" key="6">
    <source>
        <dbReference type="ARBA" id="ARBA00022982"/>
    </source>
</evidence>
<dbReference type="PANTHER" id="PTHR43153:SF1">
    <property type="entry name" value="ELECTRON TRANSFER FLAVOPROTEIN SUBUNIT ALPHA, MITOCHONDRIAL"/>
    <property type="match status" value="1"/>
</dbReference>
<keyword evidence="5 9" id="KW-0274">FAD</keyword>
<dbReference type="GO" id="GO:0050660">
    <property type="term" value="F:flavin adenine dinucleotide binding"/>
    <property type="evidence" value="ECO:0007669"/>
    <property type="project" value="InterPro"/>
</dbReference>
<dbReference type="InterPro" id="IPR029035">
    <property type="entry name" value="DHS-like_NAD/FAD-binding_dom"/>
</dbReference>
<dbReference type="InterPro" id="IPR017896">
    <property type="entry name" value="4Fe4S_Fe-S-bd"/>
</dbReference>
<evidence type="ECO:0000256" key="4">
    <source>
        <dbReference type="ARBA" id="ARBA00022723"/>
    </source>
</evidence>
<keyword evidence="12" id="KW-1185">Reference proteome</keyword>
<dbReference type="SUPFAM" id="SSF52467">
    <property type="entry name" value="DHS-like NAD/FAD-binding domain"/>
    <property type="match status" value="1"/>
</dbReference>
<dbReference type="InterPro" id="IPR017900">
    <property type="entry name" value="4Fe4S_Fe_S_CS"/>
</dbReference>
<dbReference type="PROSITE" id="PS00198">
    <property type="entry name" value="4FE4S_FER_1"/>
    <property type="match status" value="1"/>
</dbReference>
<dbReference type="SUPFAM" id="SSF52402">
    <property type="entry name" value="Adenine nucleotide alpha hydrolases-like"/>
    <property type="match status" value="1"/>
</dbReference>
<feature type="domain" description="4Fe-4S ferredoxin-type" evidence="10">
    <location>
        <begin position="35"/>
        <end position="58"/>
    </location>
</feature>
<dbReference type="AlphaFoldDB" id="A0AAU9EHN3"/>
<feature type="binding site" evidence="9">
    <location>
        <begin position="323"/>
        <end position="327"/>
    </location>
    <ligand>
        <name>FAD</name>
        <dbReference type="ChEBI" id="CHEBI:57692"/>
    </ligand>
</feature>
<dbReference type="InterPro" id="IPR014730">
    <property type="entry name" value="ETF_a/b_N"/>
</dbReference>
<dbReference type="InterPro" id="IPR014731">
    <property type="entry name" value="ETF_asu_C"/>
</dbReference>
<dbReference type="PIRSF" id="PIRSF000089">
    <property type="entry name" value="Electra_flavoP_a"/>
    <property type="match status" value="1"/>
</dbReference>
<dbReference type="KEGG" id="dmp:FAK_25660"/>
<keyword evidence="6" id="KW-0249">Electron transport</keyword>
<dbReference type="PANTHER" id="PTHR43153">
    <property type="entry name" value="ELECTRON TRANSFER FLAVOPROTEIN ALPHA"/>
    <property type="match status" value="1"/>
</dbReference>
<keyword evidence="8" id="KW-0411">Iron-sulfur</keyword>
<dbReference type="InterPro" id="IPR033947">
    <property type="entry name" value="ETF_alpha_N"/>
</dbReference>
<dbReference type="SMART" id="SM00893">
    <property type="entry name" value="ETF"/>
    <property type="match status" value="1"/>
</dbReference>
<evidence type="ECO:0000256" key="8">
    <source>
        <dbReference type="ARBA" id="ARBA00023014"/>
    </source>
</evidence>
<feature type="binding site" evidence="9">
    <location>
        <begin position="340"/>
        <end position="347"/>
    </location>
    <ligand>
        <name>FAD</name>
        <dbReference type="ChEBI" id="CHEBI:57692"/>
    </ligand>
</feature>
<comment type="similarity">
    <text evidence="1">Belongs to the ETF alpha-subunit/FixB family.</text>
</comment>
<name>A0AAU9EHN3_9BACT</name>
<dbReference type="GO" id="GO:0051536">
    <property type="term" value="F:iron-sulfur cluster binding"/>
    <property type="evidence" value="ECO:0007669"/>
    <property type="project" value="UniProtKB-KW"/>
</dbReference>
<feature type="binding site" evidence="9">
    <location>
        <position position="284"/>
    </location>
    <ligand>
        <name>FAD</name>
        <dbReference type="ChEBI" id="CHEBI:57692"/>
    </ligand>
</feature>
<dbReference type="Gene3D" id="3.40.50.620">
    <property type="entry name" value="HUPs"/>
    <property type="match status" value="1"/>
</dbReference>
<evidence type="ECO:0000256" key="3">
    <source>
        <dbReference type="ARBA" id="ARBA00022630"/>
    </source>
</evidence>
<evidence type="ECO:0000259" key="10">
    <source>
        <dbReference type="PROSITE" id="PS51379"/>
    </source>
</evidence>
<protein>
    <submittedName>
        <fullName evidence="11">Electron transfer flavoprotein subunit alpha</fullName>
    </submittedName>
</protein>
<dbReference type="InterPro" id="IPR014729">
    <property type="entry name" value="Rossmann-like_a/b/a_fold"/>
</dbReference>
<organism evidence="11 12">
    <name type="scientific">Desulfoferula mesophila</name>
    <dbReference type="NCBI Taxonomy" id="3058419"/>
    <lineage>
        <taxon>Bacteria</taxon>
        <taxon>Pseudomonadati</taxon>
        <taxon>Thermodesulfobacteriota</taxon>
        <taxon>Desulfarculia</taxon>
        <taxon>Desulfarculales</taxon>
        <taxon>Desulfarculaceae</taxon>
        <taxon>Desulfoferula</taxon>
    </lineage>
</organism>